<feature type="domain" description="Rhodanese" evidence="2">
    <location>
        <begin position="678"/>
        <end position="749"/>
    </location>
</feature>
<feature type="region of interest" description="Disordered" evidence="1">
    <location>
        <begin position="514"/>
        <end position="534"/>
    </location>
</feature>
<proteinExistence type="predicted"/>
<feature type="compositionally biased region" description="Polar residues" evidence="1">
    <location>
        <begin position="583"/>
        <end position="598"/>
    </location>
</feature>
<gene>
    <name evidence="3" type="ORF">BN1204_001470</name>
</gene>
<feature type="region of interest" description="Disordered" evidence="1">
    <location>
        <begin position="1"/>
        <end position="76"/>
    </location>
</feature>
<feature type="region of interest" description="Disordered" evidence="1">
    <location>
        <begin position="549"/>
        <end position="661"/>
    </location>
</feature>
<feature type="region of interest" description="Disordered" evidence="1">
    <location>
        <begin position="116"/>
        <end position="156"/>
    </location>
</feature>
<accession>A0A0F7U346</accession>
<dbReference type="InterPro" id="IPR050229">
    <property type="entry name" value="GlpE_sulfurtransferase"/>
</dbReference>
<dbReference type="InterPro" id="IPR001763">
    <property type="entry name" value="Rhodanese-like_dom"/>
</dbReference>
<protein>
    <submittedName>
        <fullName evidence="3">Rhodanese-like domain containing protein,putative</fullName>
    </submittedName>
</protein>
<evidence type="ECO:0000313" key="3">
    <source>
        <dbReference type="EMBL" id="CEL64243.1"/>
    </source>
</evidence>
<feature type="region of interest" description="Disordered" evidence="1">
    <location>
        <begin position="425"/>
        <end position="480"/>
    </location>
</feature>
<dbReference type="PROSITE" id="PS50206">
    <property type="entry name" value="RHODANESE_3"/>
    <property type="match status" value="1"/>
</dbReference>
<dbReference type="CDD" id="cd00158">
    <property type="entry name" value="RHOD"/>
    <property type="match status" value="1"/>
</dbReference>
<feature type="region of interest" description="Disordered" evidence="1">
    <location>
        <begin position="805"/>
        <end position="825"/>
    </location>
</feature>
<feature type="compositionally biased region" description="Basic residues" evidence="1">
    <location>
        <begin position="381"/>
        <end position="392"/>
    </location>
</feature>
<feature type="region of interest" description="Disordered" evidence="1">
    <location>
        <begin position="322"/>
        <end position="411"/>
    </location>
</feature>
<dbReference type="Pfam" id="PF00581">
    <property type="entry name" value="Rhodanese"/>
    <property type="match status" value="1"/>
</dbReference>
<dbReference type="PANTHER" id="PTHR43031:SF16">
    <property type="entry name" value="OXIDOREDUCTASE"/>
    <property type="match status" value="1"/>
</dbReference>
<dbReference type="AlphaFoldDB" id="A0A0F7U346"/>
<dbReference type="EMBL" id="LN714474">
    <property type="protein sequence ID" value="CEL64243.1"/>
    <property type="molecule type" value="Genomic_DNA"/>
</dbReference>
<dbReference type="SUPFAM" id="SSF52821">
    <property type="entry name" value="Rhodanese/Cell cycle control phosphatase"/>
    <property type="match status" value="1"/>
</dbReference>
<sequence>MTLSILPELGRVENAGNRGKEEATPTKSSAQPQSTDSCAGEAGTKPFTPETTPDWRRAGSQQTCGGYPWATSSVSSGEVVEISGTDPRRCSAADINNDGDAYLAYVPVNACRYGSDAERRSQTPSGQPGAATQRLEDTTGQSAAGDRIDKRPAGEGWALNRKKESFTLQRERLLSANHPPLLQEVATIASAPSDTSKVMATNTNCAVVIKAPQAAMSKQDSVVSMATSSDDEDPGSPDIDMVALAERVGATPAQAHEKVSSALQNSHKTKHGSAGMGVAFAAEPEISLYNKPSYPTSGAVARVPGDWRRRSSALAFEARKMLSEPENSLSPPRDLTRKPSPPRTPGKLRSLSLSVSKDMQRQLLQQQKEEEEEASEEAKKALKKQQWRRRTTASHLTIPTPEGGMQKNEGSVRLTQLQRSIKEGDAADAIGIRSSTTPEADPGGWKRRGSALAEKAVFQQGTLPTFDPTPPPPTPGRARTLSLFIPSDVKRLSEEQVRDEKQEEVFLQLQAQQKEIQRQLEQQAEQHRQQMQQQQDLLETILRQQRQLEEKEKHIEEQRQELEKRQRLGETDASASPHAKGIASSSATRHTLTGAQRQQLHEHLKQFEYLQQNRPRTSRSVPGLQEKDGKDEGGAAAEQKVPTETESGETRSGRGRSSVASKNTNQFSILDRVHRYLMEPSVLLLDVRSPQEFAAEKVAGSINVPSEQFLSCLHLLPRNKETPLVVYCSDGSRAKQAASALRKLGHVNVCDAVSIKIVKHSLDGAVVRKALMSARLCAASAGLTRNKTKGASFLIDAIGPQQTKNASHAEDADSLPSGDRSASLLAPRDDTAACPSLGDAQGRSSFVHPDIDDSLVDMLLLRVQQEKVSRGGHPYETQLFYRDKHKTKSPLSA</sequence>
<name>A0A0F7U346_NEOCL</name>
<feature type="compositionally biased region" description="Polar residues" evidence="1">
    <location>
        <begin position="25"/>
        <end position="37"/>
    </location>
</feature>
<reference evidence="3" key="1">
    <citation type="journal article" date="2015" name="PLoS ONE">
        <title>Comprehensive Evaluation of Toxoplasma gondii VEG and Neospora caninum LIV Genomes with Tachyzoite Stage Transcriptome and Proteome Defines Novel Transcript Features.</title>
        <authorList>
            <person name="Ramaprasad A."/>
            <person name="Mourier T."/>
            <person name="Naeem R."/>
            <person name="Malas T.B."/>
            <person name="Moussa E."/>
            <person name="Panigrahi A."/>
            <person name="Vermont S.J."/>
            <person name="Otto T.D."/>
            <person name="Wastling J."/>
            <person name="Pain A."/>
        </authorList>
    </citation>
    <scope>NUCLEOTIDE SEQUENCE</scope>
    <source>
        <strain evidence="3">Liverpool</strain>
    </source>
</reference>
<dbReference type="Gene3D" id="3.40.250.10">
    <property type="entry name" value="Rhodanese-like domain"/>
    <property type="match status" value="1"/>
</dbReference>
<dbReference type="SMART" id="SM00450">
    <property type="entry name" value="RHOD"/>
    <property type="match status" value="1"/>
</dbReference>
<feature type="compositionally biased region" description="Polar residues" evidence="1">
    <location>
        <begin position="609"/>
        <end position="620"/>
    </location>
</feature>
<feature type="compositionally biased region" description="Basic and acidic residues" evidence="1">
    <location>
        <begin position="549"/>
        <end position="570"/>
    </location>
</feature>
<organism evidence="3">
    <name type="scientific">Neospora caninum (strain Liverpool)</name>
    <dbReference type="NCBI Taxonomy" id="572307"/>
    <lineage>
        <taxon>Eukaryota</taxon>
        <taxon>Sar</taxon>
        <taxon>Alveolata</taxon>
        <taxon>Apicomplexa</taxon>
        <taxon>Conoidasida</taxon>
        <taxon>Coccidia</taxon>
        <taxon>Eucoccidiorida</taxon>
        <taxon>Eimeriorina</taxon>
        <taxon>Sarcocystidae</taxon>
        <taxon>Neospora</taxon>
    </lineage>
</organism>
<evidence type="ECO:0000256" key="1">
    <source>
        <dbReference type="SAM" id="MobiDB-lite"/>
    </source>
</evidence>
<dbReference type="InterPro" id="IPR036873">
    <property type="entry name" value="Rhodanese-like_dom_sf"/>
</dbReference>
<evidence type="ECO:0000259" key="2">
    <source>
        <dbReference type="PROSITE" id="PS50206"/>
    </source>
</evidence>
<dbReference type="PANTHER" id="PTHR43031">
    <property type="entry name" value="FAD-DEPENDENT OXIDOREDUCTASE"/>
    <property type="match status" value="1"/>
</dbReference>